<keyword evidence="7 10" id="KW-0804">Transcription</keyword>
<evidence type="ECO:0000256" key="5">
    <source>
        <dbReference type="ARBA" id="ARBA00022454"/>
    </source>
</evidence>
<dbReference type="Pfam" id="PF14632">
    <property type="entry name" value="SPT6_acidic"/>
    <property type="match status" value="1"/>
</dbReference>
<dbReference type="GO" id="GO:0031491">
    <property type="term" value="F:nucleosome binding"/>
    <property type="evidence" value="ECO:0007669"/>
    <property type="project" value="TreeGrafter"/>
</dbReference>
<dbReference type="InterPro" id="IPR028088">
    <property type="entry name" value="Spt6_HTH_DNA-bd_dom"/>
</dbReference>
<feature type="domain" description="Transcription elongation factor Spt6 YqgF" evidence="15">
    <location>
        <begin position="756"/>
        <end position="903"/>
    </location>
</feature>
<reference evidence="20" key="2">
    <citation type="submission" date="2014-06" db="EMBL/GenBank/DDBJ databases">
        <title>The complete genome of Blastobotrys (Arxula) adeninivorans LS3 - a yeast of biotechnological interest.</title>
        <authorList>
            <person name="Kunze G."/>
            <person name="Gaillardin C."/>
            <person name="Czernicka M."/>
            <person name="Durrens P."/>
            <person name="Martin T."/>
            <person name="Boer E."/>
            <person name="Gabaldon T."/>
            <person name="Cruz J."/>
            <person name="Talla E."/>
            <person name="Marck C."/>
            <person name="Goffeau A."/>
            <person name="Barbe V."/>
            <person name="Baret P."/>
            <person name="Baronian K."/>
            <person name="Beier S."/>
            <person name="Bleykasten C."/>
            <person name="Bode R."/>
            <person name="Casaregola S."/>
            <person name="Despons L."/>
            <person name="Fairhead C."/>
            <person name="Giersberg M."/>
            <person name="Gierski P."/>
            <person name="Hahnel U."/>
            <person name="Hartmann A."/>
            <person name="Jankowska D."/>
            <person name="Jubin C."/>
            <person name="Jung P."/>
            <person name="Lafontaine I."/>
            <person name="Leh-Louis V."/>
            <person name="Lemaire M."/>
            <person name="Marcet-Houben M."/>
            <person name="Mascher M."/>
            <person name="Morel G."/>
            <person name="Richard G.-F."/>
            <person name="Riechen J."/>
            <person name="Sacerdot C."/>
            <person name="Sarkar A."/>
            <person name="Savel G."/>
            <person name="Schacherer J."/>
            <person name="Sherman D."/>
            <person name="Straub M.-L."/>
            <person name="Stein N."/>
            <person name="Thierry A."/>
            <person name="Trautwein-Schult A."/>
            <person name="Westhof E."/>
            <person name="Worch S."/>
            <person name="Dujon B."/>
            <person name="Souciet J.-L."/>
            <person name="Wincker P."/>
            <person name="Scholz U."/>
            <person name="Neuveglise N."/>
        </authorList>
    </citation>
    <scope>NUCLEOTIDE SEQUENCE</scope>
    <source>
        <strain evidence="20">LS3</strain>
    </source>
</reference>
<evidence type="ECO:0000259" key="13">
    <source>
        <dbReference type="Pfam" id="PF14633"/>
    </source>
</evidence>
<feature type="compositionally biased region" description="Acidic residues" evidence="11">
    <location>
        <begin position="186"/>
        <end position="198"/>
    </location>
</feature>
<feature type="compositionally biased region" description="Basic residues" evidence="11">
    <location>
        <begin position="82"/>
        <end position="94"/>
    </location>
</feature>
<dbReference type="CDD" id="cd09928">
    <property type="entry name" value="SH2_Cterm_SPT6_like"/>
    <property type="match status" value="1"/>
</dbReference>
<dbReference type="Pfam" id="PF14635">
    <property type="entry name" value="HHH_7"/>
    <property type="match status" value="1"/>
</dbReference>
<evidence type="ECO:0000259" key="18">
    <source>
        <dbReference type="Pfam" id="PF21710"/>
    </source>
</evidence>
<feature type="compositionally biased region" description="Polar residues" evidence="11">
    <location>
        <begin position="152"/>
        <end position="162"/>
    </location>
</feature>
<dbReference type="InterPro" id="IPR041692">
    <property type="entry name" value="HHH_9"/>
</dbReference>
<evidence type="ECO:0000256" key="7">
    <source>
        <dbReference type="ARBA" id="ARBA00023163"/>
    </source>
</evidence>
<dbReference type="GO" id="GO:0003677">
    <property type="term" value="F:DNA binding"/>
    <property type="evidence" value="ECO:0007669"/>
    <property type="project" value="InterPro"/>
</dbReference>
<dbReference type="InterPro" id="IPR049540">
    <property type="entry name" value="Spt6-like_S1"/>
</dbReference>
<dbReference type="InterPro" id="IPR017072">
    <property type="entry name" value="TF_Spt6"/>
</dbReference>
<dbReference type="EMBL" id="HG937694">
    <property type="protein sequence ID" value="CDP38000.1"/>
    <property type="molecule type" value="Genomic_DNA"/>
</dbReference>
<dbReference type="Pfam" id="PF21710">
    <property type="entry name" value="Spt6_S1"/>
    <property type="match status" value="1"/>
</dbReference>
<dbReference type="InterPro" id="IPR032706">
    <property type="entry name" value="Spt6_HHH"/>
</dbReference>
<evidence type="ECO:0000259" key="17">
    <source>
        <dbReference type="Pfam" id="PF17674"/>
    </source>
</evidence>
<evidence type="ECO:0000256" key="3">
    <source>
        <dbReference type="ARBA" id="ARBA00009253"/>
    </source>
</evidence>
<dbReference type="GO" id="GO:0140673">
    <property type="term" value="P:transcription elongation-coupled chromatin remodeling"/>
    <property type="evidence" value="ECO:0007669"/>
    <property type="project" value="InterPro"/>
</dbReference>
<dbReference type="PhylomeDB" id="A0A060TA59"/>
<feature type="compositionally biased region" description="Acidic residues" evidence="11">
    <location>
        <begin position="19"/>
        <end position="55"/>
    </location>
</feature>
<keyword evidence="5" id="KW-0158">Chromosome</keyword>
<dbReference type="PIRSF" id="PIRSF036947">
    <property type="entry name" value="Spt6"/>
    <property type="match status" value="1"/>
</dbReference>
<dbReference type="InterPro" id="IPR028231">
    <property type="entry name" value="Spt6_YqgF"/>
</dbReference>
<evidence type="ECO:0000256" key="9">
    <source>
        <dbReference type="ARBA" id="ARBA00093389"/>
    </source>
</evidence>
<feature type="region of interest" description="Disordered" evidence="11">
    <location>
        <begin position="1461"/>
        <end position="1482"/>
    </location>
</feature>
<evidence type="ECO:0000256" key="8">
    <source>
        <dbReference type="ARBA" id="ARBA00023242"/>
    </source>
</evidence>
<feature type="domain" description="Tex-like central region" evidence="19">
    <location>
        <begin position="546"/>
        <end position="726"/>
    </location>
</feature>
<evidence type="ECO:0000256" key="4">
    <source>
        <dbReference type="ARBA" id="ARBA00020248"/>
    </source>
</evidence>
<evidence type="ECO:0000256" key="6">
    <source>
        <dbReference type="ARBA" id="ARBA00022999"/>
    </source>
</evidence>
<comment type="function">
    <text evidence="10">Plays a role in maintenance of chromatin structure during RNA polymerase II transcription elongation thereby repressing transcription initiation from cryptic promoters. Mediates the reassembly of nucleosomes onto the promoters of at least a selected set of genes during repression; the nucleosome reassembly is essential for transcriptional repression.</text>
</comment>
<feature type="compositionally biased region" description="Acidic residues" evidence="11">
    <location>
        <begin position="65"/>
        <end position="77"/>
    </location>
</feature>
<dbReference type="FunFam" id="1.10.150.850:FF:000001">
    <property type="entry name" value="Transcription elongation factor spt6"/>
    <property type="match status" value="1"/>
</dbReference>
<accession>A0A060TA59</accession>
<dbReference type="InterPro" id="IPR012340">
    <property type="entry name" value="NA-bd_OB-fold"/>
</dbReference>
<feature type="compositionally biased region" description="Basic and acidic residues" evidence="11">
    <location>
        <begin position="199"/>
        <end position="211"/>
    </location>
</feature>
<feature type="domain" description="Spt6-like S1/OB" evidence="18">
    <location>
        <begin position="1120"/>
        <end position="1203"/>
    </location>
</feature>
<feature type="domain" description="HHH" evidence="17">
    <location>
        <begin position="1020"/>
        <end position="1056"/>
    </location>
</feature>
<dbReference type="SUPFAM" id="SSF53098">
    <property type="entry name" value="Ribonuclease H-like"/>
    <property type="match status" value="1"/>
</dbReference>
<dbReference type="SUPFAM" id="SSF55550">
    <property type="entry name" value="SH2 domain"/>
    <property type="match status" value="1"/>
</dbReference>
<dbReference type="SUPFAM" id="SSF50249">
    <property type="entry name" value="Nucleic acid-binding proteins"/>
    <property type="match status" value="1"/>
</dbReference>
<dbReference type="Gene3D" id="3.30.505.10">
    <property type="entry name" value="SH2 domain"/>
    <property type="match status" value="2"/>
</dbReference>
<dbReference type="Gene3D" id="1.10.150.850">
    <property type="entry name" value="Spt6, helix-hairpin-helix domain"/>
    <property type="match status" value="1"/>
</dbReference>
<evidence type="ECO:0000256" key="2">
    <source>
        <dbReference type="ARBA" id="ARBA00004286"/>
    </source>
</evidence>
<dbReference type="InterPro" id="IPR012337">
    <property type="entry name" value="RNaseH-like_sf"/>
</dbReference>
<dbReference type="Pfam" id="PF17674">
    <property type="entry name" value="HHH_9"/>
    <property type="match status" value="1"/>
</dbReference>
<feature type="domain" description="Spt6 acidic N-terminal" evidence="12">
    <location>
        <begin position="43"/>
        <end position="147"/>
    </location>
</feature>
<dbReference type="GO" id="GO:0005694">
    <property type="term" value="C:chromosome"/>
    <property type="evidence" value="ECO:0007669"/>
    <property type="project" value="UniProtKB-SubCell"/>
</dbReference>
<reference evidence="20" key="1">
    <citation type="submission" date="2014-02" db="EMBL/GenBank/DDBJ databases">
        <authorList>
            <person name="Genoscope - CEA"/>
        </authorList>
    </citation>
    <scope>NUCLEOTIDE SEQUENCE</scope>
    <source>
        <strain evidence="20">LS3</strain>
    </source>
</reference>
<evidence type="ECO:0000256" key="10">
    <source>
        <dbReference type="PIRNR" id="PIRNR036947"/>
    </source>
</evidence>
<comment type="similarity">
    <text evidence="3 10">Belongs to the SPT6 family.</text>
</comment>
<evidence type="ECO:0000259" key="19">
    <source>
        <dbReference type="Pfam" id="PF22706"/>
    </source>
</evidence>
<evidence type="ECO:0000256" key="1">
    <source>
        <dbReference type="ARBA" id="ARBA00004123"/>
    </source>
</evidence>
<dbReference type="GO" id="GO:0008023">
    <property type="term" value="C:transcription elongation factor complex"/>
    <property type="evidence" value="ECO:0007669"/>
    <property type="project" value="TreeGrafter"/>
</dbReference>
<keyword evidence="6" id="KW-0727">SH2 domain</keyword>
<evidence type="ECO:0000259" key="15">
    <source>
        <dbReference type="Pfam" id="PF14639"/>
    </source>
</evidence>
<dbReference type="InterPro" id="IPR035018">
    <property type="entry name" value="Spt6_SH2_C"/>
</dbReference>
<dbReference type="Pfam" id="PF14633">
    <property type="entry name" value="SH2_2"/>
    <property type="match status" value="1"/>
</dbReference>
<dbReference type="CDD" id="cd09918">
    <property type="entry name" value="SH2_Nterm_SPT6_like"/>
    <property type="match status" value="1"/>
</dbReference>
<evidence type="ECO:0000256" key="11">
    <source>
        <dbReference type="SAM" id="MobiDB-lite"/>
    </source>
</evidence>
<organism evidence="20">
    <name type="scientific">Blastobotrys adeninivorans</name>
    <name type="common">Yeast</name>
    <name type="synonym">Arxula adeninivorans</name>
    <dbReference type="NCBI Taxonomy" id="409370"/>
    <lineage>
        <taxon>Eukaryota</taxon>
        <taxon>Fungi</taxon>
        <taxon>Dikarya</taxon>
        <taxon>Ascomycota</taxon>
        <taxon>Saccharomycotina</taxon>
        <taxon>Dipodascomycetes</taxon>
        <taxon>Dipodascales</taxon>
        <taxon>Trichomonascaceae</taxon>
        <taxon>Blastobotrys</taxon>
    </lineage>
</organism>
<dbReference type="Pfam" id="PF14641">
    <property type="entry name" value="HTH_44"/>
    <property type="match status" value="1"/>
</dbReference>
<dbReference type="InterPro" id="IPR035019">
    <property type="entry name" value="Spt6_SH2_N"/>
</dbReference>
<dbReference type="Gene3D" id="1.10.3500.10">
    <property type="entry name" value="Tex N-terminal region-like"/>
    <property type="match status" value="1"/>
</dbReference>
<sequence length="1482" mass="168517">MSDPVEERPEIEDVHEPQEVDDDVNNEEDQEGGGDEVANDEFDSSEDEEEDDEEEMAKVRQGFIVDDDELEEDEDGDQELKKTRRKKRRRRHKSPSNDDDQQEGAEGAQDQSNDHDLDQDDLDLLLENTGGYRRDDARKFKRLKRGGHADTGSASPGRSSRGLTEMFSDDEEDETSAAPPRSYANEFDDFIEEDEFSDDERRREEEAEIRTSTKARGVPQGLGTQLAGMDDEKLGEIYEVFGDGEEYDWALEVEDEAAGEGPMDVDQEDEEGGVRKGVPELKDVFEPGELKARLLTDEDNAIRVTDIPERYQLLRSVLKMDYQLSDEELAEEQSWIVDKLSGEKRFLFNSKPFLQGPFQKAVLKVLEFISKESLEVPFIWQHRKDFLVYTYEESTAQVKTEPEGADGNADQPKPKGKTVTDRLLSENDLWRIVQLDIDFHGIIEKRRALIKMYEALGVYDSLYEEMLPKCSTLVDYQDLMDYIQFQYSSQVRDLTAEKQGKRHSRFGRFERIRSSKIYNLVKDFGLSAKDLGENIELSQRFNFSEDPAESPESLAQQYCNNDAGNEQEDAAIMYKAPEEALEEAQHMLTEEIFYNVKVRRSVRNAFWSDAKVDIVLTEKGHKKIDDSSPYNDFKYAINRTFDELRLRPELYLRMLQAEAEGLVMVRVSYPEYKTTLFEQMLRFFLSDNVSDIATAWNERRRVVFKNASRKFIPLITRNIKEDLKQDSLRSLYFEVRKMFGEKLNQAPYKPPGYVAGTTARVLAISAGMGQFGRDAVLAVVVDEEGQVIENAKLGDPRDAVFAQQLTEIIKDKTPDVIGIAGFTVNSKKLFDILKEIVEKEKLTPGGDAGDKLLEVTWVQDEVARLYQNSSRAVSEFGENAPISRYCIALARYLQSPLLEYAALGSEVSAIQIHPYQYLLPSDMFQNAIETAFVDYVNLVGVDINDAARDSYVANLVPFVCGLGPRKASGILQGIQSRGGYISNRTELITEQITTKTVFMNCASFFKVPYDKDSIISEDTEPLDATRVHPEDYELGRKMAADALELDEEDLVGDESSGGVVAQLMNEDPEKLNDLILEEYADELEKKFNQKKRETLEMIKQELLNHYGEQRAPLRPLTDLQVFTMLTGETKSTLHVGVVVSASVRKITGGIAVSRLPSGVEGTIPLNSPEGRTFLQSNQTVQAVVRDMNYGQLRCELSIRQTDIDHALDQSKRRTFDRKKWDYEAEERDRAKVAQKQAEELRARRIIKHPLFHVMNSRQAEEYLAGMQRGDLVIRPSSRGYDHIAITWKVGDMMYQHLDVLEIGKENEYAVGKTLQVDGYRYSDLDELIIMHVQAMSNKVYEMVNSEKFRDGAISEVERWINTFTEANNGRSTYVYCYDHRHPGWFYLCFKTNAKSPMQSWRVKVIPNGYLMGGNQYGDVTELSNGFKMTFKNLQQNQATTRRGGSGGGPYNGGSANRYPAAVAGGARPPPAPGYGYGAGFRR</sequence>
<keyword evidence="8 10" id="KW-0539">Nucleus</keyword>
<feature type="region of interest" description="Disordered" evidence="11">
    <location>
        <begin position="1"/>
        <end position="226"/>
    </location>
</feature>
<feature type="compositionally biased region" description="Basic and acidic residues" evidence="11">
    <location>
        <begin position="1"/>
        <end position="18"/>
    </location>
</feature>
<dbReference type="InterPro" id="IPR055179">
    <property type="entry name" value="Tex-like_central_region"/>
</dbReference>
<comment type="subcellular location">
    <subcellularLocation>
        <location evidence="2">Chromosome</location>
    </subcellularLocation>
    <subcellularLocation>
        <location evidence="1 10">Nucleus</location>
    </subcellularLocation>
</comment>
<dbReference type="InterPro" id="IPR037027">
    <property type="entry name" value="YqgF/RNaseH-like_dom_sf"/>
</dbReference>
<dbReference type="GO" id="GO:0034728">
    <property type="term" value="P:nucleosome organization"/>
    <property type="evidence" value="ECO:0007669"/>
    <property type="project" value="TreeGrafter"/>
</dbReference>
<evidence type="ECO:0000313" key="20">
    <source>
        <dbReference type="EMBL" id="CDP38000.1"/>
    </source>
</evidence>
<dbReference type="GO" id="GO:0042393">
    <property type="term" value="F:histone binding"/>
    <property type="evidence" value="ECO:0007669"/>
    <property type="project" value="TreeGrafter"/>
</dbReference>
<dbReference type="FunFam" id="3.30.505.10:FF:000056">
    <property type="entry name" value="Transcription elongation factor Spt6"/>
    <property type="match status" value="1"/>
</dbReference>
<dbReference type="InterPro" id="IPR010994">
    <property type="entry name" value="RuvA_2-like"/>
</dbReference>
<dbReference type="InterPro" id="IPR035420">
    <property type="entry name" value="Spt6_SH2"/>
</dbReference>
<dbReference type="Gene3D" id="1.10.10.650">
    <property type="entry name" value="RuvA domain 2-like"/>
    <property type="match status" value="1"/>
</dbReference>
<evidence type="ECO:0000259" key="16">
    <source>
        <dbReference type="Pfam" id="PF14641"/>
    </source>
</evidence>
<dbReference type="PANTHER" id="PTHR10145">
    <property type="entry name" value="TRANSCRIPTION ELONGATION FACTOR SPT6"/>
    <property type="match status" value="1"/>
</dbReference>
<dbReference type="FunFam" id="1.10.10.2740:FF:000002">
    <property type="entry name" value="Transcription elongation factor Spt6"/>
    <property type="match status" value="1"/>
</dbReference>
<feature type="domain" description="Transcription elongation factor Spt6 helix-hairpin-helix motif" evidence="14">
    <location>
        <begin position="906"/>
        <end position="1007"/>
    </location>
</feature>
<name>A0A060TA59_BLAAD</name>
<dbReference type="Pfam" id="PF22706">
    <property type="entry name" value="Tex_central_region"/>
    <property type="match status" value="1"/>
</dbReference>
<evidence type="ECO:0000259" key="12">
    <source>
        <dbReference type="Pfam" id="PF14632"/>
    </source>
</evidence>
<dbReference type="InterPro" id="IPR028083">
    <property type="entry name" value="Spt6_acidic_N_dom"/>
</dbReference>
<feature type="domain" description="Helix-turn-helix DNA-binding" evidence="16">
    <location>
        <begin position="322"/>
        <end position="460"/>
    </location>
</feature>
<gene>
    <name evidence="20" type="ORF">GNLVRS02_ARAD1D24530g</name>
</gene>
<dbReference type="PANTHER" id="PTHR10145:SF6">
    <property type="entry name" value="TRANSCRIPTION ELONGATION FACTOR SPT6"/>
    <property type="match status" value="1"/>
</dbReference>
<dbReference type="Gene3D" id="1.10.10.2740">
    <property type="entry name" value="Spt6, Death-like domain"/>
    <property type="match status" value="1"/>
</dbReference>
<dbReference type="SUPFAM" id="SSF158832">
    <property type="entry name" value="Tex N-terminal region-like"/>
    <property type="match status" value="1"/>
</dbReference>
<feature type="domain" description="Spt6 SH2" evidence="13">
    <location>
        <begin position="1219"/>
        <end position="1428"/>
    </location>
</feature>
<dbReference type="SUPFAM" id="SSF47781">
    <property type="entry name" value="RuvA domain 2-like"/>
    <property type="match status" value="2"/>
</dbReference>
<dbReference type="InterPro" id="IPR023323">
    <property type="entry name" value="Tex-like_dom_sf"/>
</dbReference>
<dbReference type="Pfam" id="PF14639">
    <property type="entry name" value="YqgF"/>
    <property type="match status" value="1"/>
</dbReference>
<dbReference type="Gene3D" id="3.30.420.140">
    <property type="entry name" value="YqgF/RNase H-like domain"/>
    <property type="match status" value="1"/>
</dbReference>
<proteinExistence type="inferred from homology"/>
<comment type="function">
    <text evidence="9">Histone H3-H4 chaperone that plays a role in maintenance of chromatin structure during RNA polymerase II transcription elongation thereby repressing transcription initiation from cryptic promoters. Mediates the reassembly of nucleosomes onto the promoters of at least a selected set of genes during repression; the nucleosome reassembly is essential for transcriptional repression. Essential for viability.</text>
</comment>
<dbReference type="InterPro" id="IPR023319">
    <property type="entry name" value="Tex-like_HTH_dom_sf"/>
</dbReference>
<feature type="region of interest" description="Disordered" evidence="11">
    <location>
        <begin position="398"/>
        <end position="418"/>
    </location>
</feature>
<evidence type="ECO:0000259" key="14">
    <source>
        <dbReference type="Pfam" id="PF14635"/>
    </source>
</evidence>
<dbReference type="InterPro" id="IPR042066">
    <property type="entry name" value="Spt6_death-like"/>
</dbReference>
<protein>
    <recommendedName>
        <fullName evidence="4 10">Transcription elongation factor Spt6</fullName>
    </recommendedName>
</protein>
<dbReference type="InterPro" id="IPR036860">
    <property type="entry name" value="SH2_dom_sf"/>
</dbReference>